<organism evidence="1 2">
    <name type="scientific">Aspergillus ruber (strain CBS 135680)</name>
    <dbReference type="NCBI Taxonomy" id="1388766"/>
    <lineage>
        <taxon>Eukaryota</taxon>
        <taxon>Fungi</taxon>
        <taxon>Dikarya</taxon>
        <taxon>Ascomycota</taxon>
        <taxon>Pezizomycotina</taxon>
        <taxon>Eurotiomycetes</taxon>
        <taxon>Eurotiomycetidae</taxon>
        <taxon>Eurotiales</taxon>
        <taxon>Aspergillaceae</taxon>
        <taxon>Aspergillus</taxon>
        <taxon>Aspergillus subgen. Aspergillus</taxon>
    </lineage>
</organism>
<gene>
    <name evidence="1" type="ORF">EURHEDRAFT_412761</name>
</gene>
<proteinExistence type="predicted"/>
<dbReference type="Proteomes" id="UP000019804">
    <property type="component" value="Unassembled WGS sequence"/>
</dbReference>
<evidence type="ECO:0000313" key="2">
    <source>
        <dbReference type="Proteomes" id="UP000019804"/>
    </source>
</evidence>
<sequence>MLLVTAVSVIKDSHLILSYIVLISSHPCLTGCEDKEDKERPYFILHTSPYPRPRLGSGFFMPRREHRVSHECLDADTRNVNPA</sequence>
<dbReference type="AlphaFoldDB" id="A0A017SD04"/>
<dbReference type="RefSeq" id="XP_040638606.1">
    <property type="nucleotide sequence ID" value="XM_040781996.1"/>
</dbReference>
<dbReference type="HOGENOM" id="CLU_2542193_0_0_1"/>
<dbReference type="GeneID" id="63697120"/>
<accession>A0A017SD04</accession>
<keyword evidence="2" id="KW-1185">Reference proteome</keyword>
<reference evidence="2" key="1">
    <citation type="journal article" date="2014" name="Nat. Commun.">
        <title>Genomic adaptations of the halophilic Dead Sea filamentous fungus Eurotium rubrum.</title>
        <authorList>
            <person name="Kis-Papo T."/>
            <person name="Weig A.R."/>
            <person name="Riley R."/>
            <person name="Persoh D."/>
            <person name="Salamov A."/>
            <person name="Sun H."/>
            <person name="Lipzen A."/>
            <person name="Wasser S.P."/>
            <person name="Rambold G."/>
            <person name="Grigoriev I.V."/>
            <person name="Nevo E."/>
        </authorList>
    </citation>
    <scope>NUCLEOTIDE SEQUENCE [LARGE SCALE GENOMIC DNA]</scope>
    <source>
        <strain evidence="2">CBS 135680</strain>
    </source>
</reference>
<dbReference type="EMBL" id="KK088424">
    <property type="protein sequence ID" value="EYE94918.1"/>
    <property type="molecule type" value="Genomic_DNA"/>
</dbReference>
<protein>
    <submittedName>
        <fullName evidence="1">Uncharacterized protein</fullName>
    </submittedName>
</protein>
<name>A0A017SD04_ASPRC</name>
<evidence type="ECO:0000313" key="1">
    <source>
        <dbReference type="EMBL" id="EYE94918.1"/>
    </source>
</evidence>